<gene>
    <name evidence="1" type="ORF">BGO89_06145</name>
</gene>
<name>A0A1M3KZI4_9BACT</name>
<dbReference type="AlphaFoldDB" id="A0A1M3KZI4"/>
<reference evidence="1 2" key="1">
    <citation type="submission" date="2016-09" db="EMBL/GenBank/DDBJ databases">
        <title>Genome-resolved meta-omics ties microbial dynamics to process performance in biotechnology for thiocyanate degradation.</title>
        <authorList>
            <person name="Kantor R.S."/>
            <person name="Huddy R.J."/>
            <person name="Iyer R."/>
            <person name="Thomas B.C."/>
            <person name="Brown C.T."/>
            <person name="Anantharaman K."/>
            <person name="Tringe S."/>
            <person name="Hettich R.L."/>
            <person name="Harrison S.T."/>
            <person name="Banfield J.F."/>
        </authorList>
    </citation>
    <scope>NUCLEOTIDE SEQUENCE [LARGE SCALE GENOMIC DNA]</scope>
    <source>
        <strain evidence="1">59-99</strain>
    </source>
</reference>
<accession>A0A1M3KZI4</accession>
<proteinExistence type="predicted"/>
<dbReference type="EMBL" id="MKVH01000020">
    <property type="protein sequence ID" value="OJX57977.1"/>
    <property type="molecule type" value="Genomic_DNA"/>
</dbReference>
<dbReference type="STRING" id="1895771.BGO89_06145"/>
<comment type="caution">
    <text evidence="1">The sequence shown here is derived from an EMBL/GenBank/DDBJ whole genome shotgun (WGS) entry which is preliminary data.</text>
</comment>
<evidence type="ECO:0008006" key="3">
    <source>
        <dbReference type="Google" id="ProtNLM"/>
    </source>
</evidence>
<evidence type="ECO:0000313" key="1">
    <source>
        <dbReference type="EMBL" id="OJX57977.1"/>
    </source>
</evidence>
<dbReference type="Proteomes" id="UP000184233">
    <property type="component" value="Unassembled WGS sequence"/>
</dbReference>
<sequence>MSVDPLAGDYPWYTPYQFAGNTPIQAIDLDGLEEFIVTQRSFAPWYRFGSAPLLGPERMGYSFYGDNRGFSLSKDVSKKSDYSGVTSRIYQAVKVNMGDGSIVYSRQGAGESVGDKFFVPGLEARDYANVSAR</sequence>
<organism evidence="1 2">
    <name type="scientific">Candidatus Kapaibacterium thiocyanatum</name>
    <dbReference type="NCBI Taxonomy" id="1895771"/>
    <lineage>
        <taxon>Bacteria</taxon>
        <taxon>Pseudomonadati</taxon>
        <taxon>Candidatus Kapaibacteriota</taxon>
        <taxon>Candidatus Kapaibacteriia</taxon>
        <taxon>Candidatus Kapaibacteriales</taxon>
        <taxon>Candidatus Kapaibacteriaceae</taxon>
        <taxon>Candidatus Kapaibacterium</taxon>
    </lineage>
</organism>
<protein>
    <recommendedName>
        <fullName evidence="3">RHS repeat-associated core domain-containing protein</fullName>
    </recommendedName>
</protein>
<evidence type="ECO:0000313" key="2">
    <source>
        <dbReference type="Proteomes" id="UP000184233"/>
    </source>
</evidence>